<dbReference type="OrthoDB" id="84651at2157"/>
<organism evidence="6 7">
    <name type="scientific">Natrarchaeobius halalkaliphilus</name>
    <dbReference type="NCBI Taxonomy" id="1679091"/>
    <lineage>
        <taxon>Archaea</taxon>
        <taxon>Methanobacteriati</taxon>
        <taxon>Methanobacteriota</taxon>
        <taxon>Stenosarchaea group</taxon>
        <taxon>Halobacteria</taxon>
        <taxon>Halobacteriales</taxon>
        <taxon>Natrialbaceae</taxon>
        <taxon>Natrarchaeobius</taxon>
    </lineage>
</organism>
<dbReference type="PANTHER" id="PTHR30408:SF12">
    <property type="entry name" value="TYPE I RESTRICTION ENZYME MJAVIII SPECIFICITY SUBUNIT"/>
    <property type="match status" value="1"/>
</dbReference>
<dbReference type="Gene3D" id="3.90.220.20">
    <property type="entry name" value="DNA methylase specificity domains"/>
    <property type="match status" value="2"/>
</dbReference>
<dbReference type="GO" id="GO:0003677">
    <property type="term" value="F:DNA binding"/>
    <property type="evidence" value="ECO:0007669"/>
    <property type="project" value="UniProtKB-KW"/>
</dbReference>
<evidence type="ECO:0000256" key="3">
    <source>
        <dbReference type="ARBA" id="ARBA00023125"/>
    </source>
</evidence>
<comment type="caution">
    <text evidence="6">The sequence shown here is derived from an EMBL/GenBank/DDBJ whole genome shotgun (WGS) entry which is preliminary data.</text>
</comment>
<dbReference type="GO" id="GO:0004519">
    <property type="term" value="F:endonuclease activity"/>
    <property type="evidence" value="ECO:0007669"/>
    <property type="project" value="UniProtKB-KW"/>
</dbReference>
<keyword evidence="6" id="KW-0255">Endonuclease</keyword>
<sequence>MSEQRTLDEISEGTSIESDEVRSSLDETSLGEIPKDWQQVRLKDVIHESNYGAAESAEDFDPGNPRYVRITDINTRGRLKSHTKVSLSKEKADGYLLKKGNLLFARSGASVGKTYLYRQQDGDCVYAGYLINHHINTDLANPEFLYQYTDSPNYDSWVARIQRTGAQPNINAQEYGNLLIPYPPLPEQRKIATILYTVDQAIEKTEEIIDKLEMVRRGTEQDLLSRGILEDGSLRSEENIEYKSSWVDEVPEDWVVQPYSELISDSSVGIVVKPTQYYDEAGEVPILRSKDISRDGIVNGDFEYMTQESNEENSNSQLEAGDVITVRSGEPGLSCVVSPEFDGSNCADLLISTPGDNLDPHYAAMWINSRAGRKQIDRFQAGLAQKHFNLGALRKLRVAVPPIEEQQRIVESVSSITESIDREHQYKTRLQCLKQGLMQDLLSGTVRTADTNIAVPDEIAQHG</sequence>
<gene>
    <name evidence="6" type="ORF">EA462_02445</name>
</gene>
<dbReference type="SUPFAM" id="SSF116734">
    <property type="entry name" value="DNA methylase specificity domain"/>
    <property type="match status" value="2"/>
</dbReference>
<reference evidence="6 7" key="1">
    <citation type="submission" date="2018-10" db="EMBL/GenBank/DDBJ databases">
        <title>Natrarchaeobius chitinivorans gen. nov., sp. nov., and Natrarchaeobius haloalkaliphilus sp. nov., alkaliphilic, chitin-utilizing haloarchaea from hypersaline alkaline lakes.</title>
        <authorList>
            <person name="Sorokin D.Y."/>
            <person name="Elcheninov A.G."/>
            <person name="Kostrikina N.A."/>
            <person name="Bale N.J."/>
            <person name="Sinninghe Damste J.S."/>
            <person name="Khijniak T.V."/>
            <person name="Kublanov I.V."/>
            <person name="Toshchakov S.V."/>
        </authorList>
    </citation>
    <scope>NUCLEOTIDE SEQUENCE [LARGE SCALE GENOMIC DNA]</scope>
    <source>
        <strain evidence="6 7">AArcht-Sl</strain>
    </source>
</reference>
<comment type="similarity">
    <text evidence="1">Belongs to the type-I restriction system S methylase family.</text>
</comment>
<keyword evidence="7" id="KW-1185">Reference proteome</keyword>
<feature type="domain" description="Type I restriction modification DNA specificity" evidence="5">
    <location>
        <begin position="34"/>
        <end position="213"/>
    </location>
</feature>
<dbReference type="RefSeq" id="WP_124176970.1">
    <property type="nucleotide sequence ID" value="NZ_REFY01000001.1"/>
</dbReference>
<evidence type="ECO:0000256" key="4">
    <source>
        <dbReference type="SAM" id="MobiDB-lite"/>
    </source>
</evidence>
<evidence type="ECO:0000259" key="5">
    <source>
        <dbReference type="Pfam" id="PF01420"/>
    </source>
</evidence>
<name>A0A3N6LYX3_9EURY</name>
<dbReference type="Pfam" id="PF01420">
    <property type="entry name" value="Methylase_S"/>
    <property type="match status" value="2"/>
</dbReference>
<keyword evidence="6" id="KW-0540">Nuclease</keyword>
<dbReference type="AlphaFoldDB" id="A0A3N6LYX3"/>
<protein>
    <submittedName>
        <fullName evidence="6">Restriction endonuclease subunit S</fullName>
    </submittedName>
</protein>
<evidence type="ECO:0000313" key="6">
    <source>
        <dbReference type="EMBL" id="RQG93084.1"/>
    </source>
</evidence>
<dbReference type="PANTHER" id="PTHR30408">
    <property type="entry name" value="TYPE-1 RESTRICTION ENZYME ECOKI SPECIFICITY PROTEIN"/>
    <property type="match status" value="1"/>
</dbReference>
<proteinExistence type="inferred from homology"/>
<dbReference type="Gene3D" id="1.10.287.1120">
    <property type="entry name" value="Bipartite methylase S protein"/>
    <property type="match status" value="1"/>
</dbReference>
<accession>A0A3N6LYX3</accession>
<dbReference type="Proteomes" id="UP000273828">
    <property type="component" value="Unassembled WGS sequence"/>
</dbReference>
<dbReference type="GO" id="GO:0009307">
    <property type="term" value="P:DNA restriction-modification system"/>
    <property type="evidence" value="ECO:0007669"/>
    <property type="project" value="UniProtKB-KW"/>
</dbReference>
<evidence type="ECO:0000313" key="7">
    <source>
        <dbReference type="Proteomes" id="UP000273828"/>
    </source>
</evidence>
<dbReference type="InterPro" id="IPR044946">
    <property type="entry name" value="Restrct_endonuc_typeI_TRD_sf"/>
</dbReference>
<evidence type="ECO:0000256" key="2">
    <source>
        <dbReference type="ARBA" id="ARBA00022747"/>
    </source>
</evidence>
<feature type="domain" description="Type I restriction modification DNA specificity" evidence="5">
    <location>
        <begin position="279"/>
        <end position="429"/>
    </location>
</feature>
<feature type="region of interest" description="Disordered" evidence="4">
    <location>
        <begin position="1"/>
        <end position="27"/>
    </location>
</feature>
<keyword evidence="2" id="KW-0680">Restriction system</keyword>
<dbReference type="EMBL" id="REFY01000001">
    <property type="protein sequence ID" value="RQG93084.1"/>
    <property type="molecule type" value="Genomic_DNA"/>
</dbReference>
<dbReference type="InterPro" id="IPR052021">
    <property type="entry name" value="Type-I_RS_S_subunit"/>
</dbReference>
<dbReference type="InterPro" id="IPR000055">
    <property type="entry name" value="Restrct_endonuc_typeI_TRD"/>
</dbReference>
<evidence type="ECO:0000256" key="1">
    <source>
        <dbReference type="ARBA" id="ARBA00010923"/>
    </source>
</evidence>
<keyword evidence="3" id="KW-0238">DNA-binding</keyword>
<dbReference type="CDD" id="cd17521">
    <property type="entry name" value="RMtype1_S_Sau13435ORF2165P_TRD2-CR2_like"/>
    <property type="match status" value="1"/>
</dbReference>
<keyword evidence="6" id="KW-0378">Hydrolase</keyword>